<dbReference type="Gramene" id="TuG1812G0300001574.01.T03">
    <property type="protein sequence ID" value="TuG1812G0300001574.01.T03"/>
    <property type="gene ID" value="TuG1812G0300001574.01"/>
</dbReference>
<dbReference type="PANTHER" id="PTHR24223:SF181">
    <property type="entry name" value="ABC TRANSPORTER C FAMILY MEMBER 3"/>
    <property type="match status" value="1"/>
</dbReference>
<evidence type="ECO:0000256" key="2">
    <source>
        <dbReference type="ARBA" id="ARBA00022840"/>
    </source>
</evidence>
<feature type="transmembrane region" description="Helical" evidence="3">
    <location>
        <begin position="191"/>
        <end position="212"/>
    </location>
</feature>
<dbReference type="GO" id="GO:0005524">
    <property type="term" value="F:ATP binding"/>
    <property type="evidence" value="ECO:0007669"/>
    <property type="project" value="UniProtKB-KW"/>
</dbReference>
<dbReference type="Proteomes" id="UP000015106">
    <property type="component" value="Chromosome 3"/>
</dbReference>
<evidence type="ECO:0000313" key="5">
    <source>
        <dbReference type="Proteomes" id="UP000015106"/>
    </source>
</evidence>
<keyword evidence="3" id="KW-0472">Membrane</keyword>
<dbReference type="PANTHER" id="PTHR24223">
    <property type="entry name" value="ATP-BINDING CASSETTE SUB-FAMILY C"/>
    <property type="match status" value="1"/>
</dbReference>
<protein>
    <recommendedName>
        <fullName evidence="6">ABC transmembrane type-1 domain-containing protein</fullName>
    </recommendedName>
</protein>
<reference evidence="4" key="2">
    <citation type="submission" date="2018-03" db="EMBL/GenBank/DDBJ databases">
        <title>The Triticum urartu genome reveals the dynamic nature of wheat genome evolution.</title>
        <authorList>
            <person name="Ling H."/>
            <person name="Ma B."/>
            <person name="Shi X."/>
            <person name="Liu H."/>
            <person name="Dong L."/>
            <person name="Sun H."/>
            <person name="Cao Y."/>
            <person name="Gao Q."/>
            <person name="Zheng S."/>
            <person name="Li Y."/>
            <person name="Yu Y."/>
            <person name="Du H."/>
            <person name="Qi M."/>
            <person name="Li Y."/>
            <person name="Yu H."/>
            <person name="Cui Y."/>
            <person name="Wang N."/>
            <person name="Chen C."/>
            <person name="Wu H."/>
            <person name="Zhao Y."/>
            <person name="Zhang J."/>
            <person name="Li Y."/>
            <person name="Zhou W."/>
            <person name="Zhang B."/>
            <person name="Hu W."/>
            <person name="Eijk M."/>
            <person name="Tang J."/>
            <person name="Witsenboer H."/>
            <person name="Zhao S."/>
            <person name="Li Z."/>
            <person name="Zhang A."/>
            <person name="Wang D."/>
            <person name="Liang C."/>
        </authorList>
    </citation>
    <scope>NUCLEOTIDE SEQUENCE [LARGE SCALE GENOMIC DNA]</scope>
    <source>
        <strain evidence="4">cv. G1812</strain>
    </source>
</reference>
<feature type="transmembrane region" description="Helical" evidence="3">
    <location>
        <begin position="34"/>
        <end position="58"/>
    </location>
</feature>
<reference evidence="5" key="1">
    <citation type="journal article" date="2013" name="Nature">
        <title>Draft genome of the wheat A-genome progenitor Triticum urartu.</title>
        <authorList>
            <person name="Ling H.Q."/>
            <person name="Zhao S."/>
            <person name="Liu D."/>
            <person name="Wang J."/>
            <person name="Sun H."/>
            <person name="Zhang C."/>
            <person name="Fan H."/>
            <person name="Li D."/>
            <person name="Dong L."/>
            <person name="Tao Y."/>
            <person name="Gao C."/>
            <person name="Wu H."/>
            <person name="Li Y."/>
            <person name="Cui Y."/>
            <person name="Guo X."/>
            <person name="Zheng S."/>
            <person name="Wang B."/>
            <person name="Yu K."/>
            <person name="Liang Q."/>
            <person name="Yang W."/>
            <person name="Lou X."/>
            <person name="Chen J."/>
            <person name="Feng M."/>
            <person name="Jian J."/>
            <person name="Zhang X."/>
            <person name="Luo G."/>
            <person name="Jiang Y."/>
            <person name="Liu J."/>
            <person name="Wang Z."/>
            <person name="Sha Y."/>
            <person name="Zhang B."/>
            <person name="Wu H."/>
            <person name="Tang D."/>
            <person name="Shen Q."/>
            <person name="Xue P."/>
            <person name="Zou S."/>
            <person name="Wang X."/>
            <person name="Liu X."/>
            <person name="Wang F."/>
            <person name="Yang Y."/>
            <person name="An X."/>
            <person name="Dong Z."/>
            <person name="Zhang K."/>
            <person name="Zhang X."/>
            <person name="Luo M.C."/>
            <person name="Dvorak J."/>
            <person name="Tong Y."/>
            <person name="Wang J."/>
            <person name="Yang H."/>
            <person name="Li Z."/>
            <person name="Wang D."/>
            <person name="Zhang A."/>
            <person name="Wang J."/>
        </authorList>
    </citation>
    <scope>NUCLEOTIDE SEQUENCE</scope>
    <source>
        <strain evidence="5">cv. G1812</strain>
    </source>
</reference>
<sequence>LAVAARLLFAAAPRGKESAAAARGGRAGFRWGLFAVRATWALAASEVFLGAYSLVSWYLDNSGAGWGAPDAVADQADAAARAVAWLLLAAYLQLQYRSHGEERFAAPLKLWWALFLLLSVLALAVHAATSLCYGVPVPALPWARDAVEVLAAVALLVAGFSAKTTGGSASEEPLLNGASESRGDDTVDASLFTSAGFLSVLTFSWMGPLLAVGYKKALGLDDVPDLDHADSVAGLLPSFKTNLEAQAGDGSGPKFTAFKLTKALVRTVWWHIAVTALYALIYNLATYVGPYLIDSLVQYLNGDESKPGYVLAPRSSPSCTRKGSLCP</sequence>
<organism evidence="4 5">
    <name type="scientific">Triticum urartu</name>
    <name type="common">Red wild einkorn</name>
    <name type="synonym">Crithodium urartu</name>
    <dbReference type="NCBI Taxonomy" id="4572"/>
    <lineage>
        <taxon>Eukaryota</taxon>
        <taxon>Viridiplantae</taxon>
        <taxon>Streptophyta</taxon>
        <taxon>Embryophyta</taxon>
        <taxon>Tracheophyta</taxon>
        <taxon>Spermatophyta</taxon>
        <taxon>Magnoliopsida</taxon>
        <taxon>Liliopsida</taxon>
        <taxon>Poales</taxon>
        <taxon>Poaceae</taxon>
        <taxon>BOP clade</taxon>
        <taxon>Pooideae</taxon>
        <taxon>Triticodae</taxon>
        <taxon>Triticeae</taxon>
        <taxon>Triticinae</taxon>
        <taxon>Triticum</taxon>
    </lineage>
</organism>
<evidence type="ECO:0000313" key="4">
    <source>
        <dbReference type="EnsemblPlants" id="TuG1812G0300001574.01.T03"/>
    </source>
</evidence>
<keyword evidence="1" id="KW-0547">Nucleotide-binding</keyword>
<name>A0A8R7PQD1_TRIUA</name>
<proteinExistence type="predicted"/>
<dbReference type="GO" id="GO:0016020">
    <property type="term" value="C:membrane"/>
    <property type="evidence" value="ECO:0007669"/>
    <property type="project" value="TreeGrafter"/>
</dbReference>
<evidence type="ECO:0008006" key="6">
    <source>
        <dbReference type="Google" id="ProtNLM"/>
    </source>
</evidence>
<keyword evidence="3" id="KW-0812">Transmembrane</keyword>
<feature type="transmembrane region" description="Helical" evidence="3">
    <location>
        <begin position="108"/>
        <end position="128"/>
    </location>
</feature>
<reference evidence="4" key="3">
    <citation type="submission" date="2022-06" db="UniProtKB">
        <authorList>
            <consortium name="EnsemblPlants"/>
        </authorList>
    </citation>
    <scope>IDENTIFICATION</scope>
</reference>
<evidence type="ECO:0000256" key="1">
    <source>
        <dbReference type="ARBA" id="ARBA00022741"/>
    </source>
</evidence>
<feature type="transmembrane region" description="Helical" evidence="3">
    <location>
        <begin position="268"/>
        <end position="293"/>
    </location>
</feature>
<dbReference type="AlphaFoldDB" id="A0A8R7PQD1"/>
<dbReference type="EnsemblPlants" id="TuG1812G0300001574.01.T03">
    <property type="protein sequence ID" value="TuG1812G0300001574.01.T03"/>
    <property type="gene ID" value="TuG1812G0300001574.01"/>
</dbReference>
<dbReference type="GO" id="GO:0042626">
    <property type="term" value="F:ATPase-coupled transmembrane transporter activity"/>
    <property type="evidence" value="ECO:0007669"/>
    <property type="project" value="TreeGrafter"/>
</dbReference>
<gene>
    <name evidence="4" type="primary">LOC125543202</name>
</gene>
<dbReference type="InterPro" id="IPR050173">
    <property type="entry name" value="ABC_transporter_C-like"/>
</dbReference>
<evidence type="ECO:0000256" key="3">
    <source>
        <dbReference type="SAM" id="Phobius"/>
    </source>
</evidence>
<keyword evidence="3" id="KW-1133">Transmembrane helix</keyword>
<accession>A0A8R7PQD1</accession>
<keyword evidence="2" id="KW-0067">ATP-binding</keyword>
<keyword evidence="5" id="KW-1185">Reference proteome</keyword>